<sequence length="229" mass="27196">MANKSNMSVCFNVLNRSGLEWLVEQYSIPSSLNPILPEKDKTIYPFVPGKIGVYTRMFDNYKYKIPLTIFFIDVLMFHEVHLSQINHFGLAKVCRFELSCRGLGSDPDMDVFRAFYRLNRIEDWYTFKVRNKNATCFSWITLSLKDWKDRFFLVDDRYVLAEMAWRPRRSSLPWPLLENFQFNKILYASLIKEAGRIKKFLEHILIMGKINTIWSEPEYYPTLRWGGEG</sequence>
<reference evidence="1" key="1">
    <citation type="journal article" date="2017" name="Nature">
        <title>The sunflower genome provides insights into oil metabolism, flowering and Asterid evolution.</title>
        <authorList>
            <person name="Badouin H."/>
            <person name="Gouzy J."/>
            <person name="Grassa C.J."/>
            <person name="Murat F."/>
            <person name="Staton S.E."/>
            <person name="Cottret L."/>
            <person name="Lelandais-Briere C."/>
            <person name="Owens G.L."/>
            <person name="Carrere S."/>
            <person name="Mayjonade B."/>
            <person name="Legrand L."/>
            <person name="Gill N."/>
            <person name="Kane N.C."/>
            <person name="Bowers J.E."/>
            <person name="Hubner S."/>
            <person name="Bellec A."/>
            <person name="Berard A."/>
            <person name="Berges H."/>
            <person name="Blanchet N."/>
            <person name="Boniface M.C."/>
            <person name="Brunel D."/>
            <person name="Catrice O."/>
            <person name="Chaidir N."/>
            <person name="Claudel C."/>
            <person name="Donnadieu C."/>
            <person name="Faraut T."/>
            <person name="Fievet G."/>
            <person name="Helmstetter N."/>
            <person name="King M."/>
            <person name="Knapp S.J."/>
            <person name="Lai Z."/>
            <person name="Le Paslier M.C."/>
            <person name="Lippi Y."/>
            <person name="Lorenzon L."/>
            <person name="Mandel J.R."/>
            <person name="Marage G."/>
            <person name="Marchand G."/>
            <person name="Marquand E."/>
            <person name="Bret-Mestries E."/>
            <person name="Morien E."/>
            <person name="Nambeesan S."/>
            <person name="Nguyen T."/>
            <person name="Pegot-Espagnet P."/>
            <person name="Pouilly N."/>
            <person name="Raftis F."/>
            <person name="Sallet E."/>
            <person name="Schiex T."/>
            <person name="Thomas J."/>
            <person name="Vandecasteele C."/>
            <person name="Vares D."/>
            <person name="Vear F."/>
            <person name="Vautrin S."/>
            <person name="Crespi M."/>
            <person name="Mangin B."/>
            <person name="Burke J.M."/>
            <person name="Salse J."/>
            <person name="Munos S."/>
            <person name="Vincourt P."/>
            <person name="Rieseberg L.H."/>
            <person name="Langlade N.B."/>
        </authorList>
    </citation>
    <scope>NUCLEOTIDE SEQUENCE</scope>
    <source>
        <tissue evidence="1">Leaves</tissue>
    </source>
</reference>
<proteinExistence type="predicted"/>
<dbReference type="PANTHER" id="PTHR31099:SF41">
    <property type="entry name" value="TRANSPOSASE (PUTATIVE), GYPSY TYPE-RELATED"/>
    <property type="match status" value="1"/>
</dbReference>
<dbReference type="AlphaFoldDB" id="A0A9K3HLW8"/>
<comment type="caution">
    <text evidence="1">The sequence shown here is derived from an EMBL/GenBank/DDBJ whole genome shotgun (WGS) entry which is preliminary data.</text>
</comment>
<protein>
    <submittedName>
        <fullName evidence="1">Uncharacterized protein</fullName>
    </submittedName>
</protein>
<evidence type="ECO:0000313" key="1">
    <source>
        <dbReference type="EMBL" id="KAF5780557.1"/>
    </source>
</evidence>
<organism evidence="1 2">
    <name type="scientific">Helianthus annuus</name>
    <name type="common">Common sunflower</name>
    <dbReference type="NCBI Taxonomy" id="4232"/>
    <lineage>
        <taxon>Eukaryota</taxon>
        <taxon>Viridiplantae</taxon>
        <taxon>Streptophyta</taxon>
        <taxon>Embryophyta</taxon>
        <taxon>Tracheophyta</taxon>
        <taxon>Spermatophyta</taxon>
        <taxon>Magnoliopsida</taxon>
        <taxon>eudicotyledons</taxon>
        <taxon>Gunneridae</taxon>
        <taxon>Pentapetalae</taxon>
        <taxon>asterids</taxon>
        <taxon>campanulids</taxon>
        <taxon>Asterales</taxon>
        <taxon>Asteraceae</taxon>
        <taxon>Asteroideae</taxon>
        <taxon>Heliantheae alliance</taxon>
        <taxon>Heliantheae</taxon>
        <taxon>Helianthus</taxon>
    </lineage>
</organism>
<dbReference type="Gramene" id="mRNA:HanXRQr2_Chr11g0473211">
    <property type="protein sequence ID" value="CDS:HanXRQr2_Chr11g0473211.1"/>
    <property type="gene ID" value="HanXRQr2_Chr11g0473211"/>
</dbReference>
<gene>
    <name evidence="1" type="ORF">HanXRQr2_Chr11g0473211</name>
</gene>
<keyword evidence="2" id="KW-1185">Reference proteome</keyword>
<name>A0A9K3HLW8_HELAN</name>
<accession>A0A9K3HLW8</accession>
<dbReference type="EMBL" id="MNCJ02000326">
    <property type="protein sequence ID" value="KAF5780557.1"/>
    <property type="molecule type" value="Genomic_DNA"/>
</dbReference>
<evidence type="ECO:0000313" key="2">
    <source>
        <dbReference type="Proteomes" id="UP000215914"/>
    </source>
</evidence>
<dbReference type="PANTHER" id="PTHR31099">
    <property type="entry name" value="OS06G0165300 PROTEIN"/>
    <property type="match status" value="1"/>
</dbReference>
<reference evidence="1" key="2">
    <citation type="submission" date="2020-06" db="EMBL/GenBank/DDBJ databases">
        <title>Helianthus annuus Genome sequencing and assembly Release 2.</title>
        <authorList>
            <person name="Gouzy J."/>
            <person name="Langlade N."/>
            <person name="Munos S."/>
        </authorList>
    </citation>
    <scope>NUCLEOTIDE SEQUENCE</scope>
    <source>
        <tissue evidence="1">Leaves</tissue>
    </source>
</reference>
<dbReference type="Proteomes" id="UP000215914">
    <property type="component" value="Unassembled WGS sequence"/>
</dbReference>